<organism evidence="7 8">
    <name type="scientific">Pseudoalteromonas haloplanktis</name>
    <name type="common">Alteromonas haloplanktis</name>
    <dbReference type="NCBI Taxonomy" id="228"/>
    <lineage>
        <taxon>Bacteria</taxon>
        <taxon>Pseudomonadati</taxon>
        <taxon>Pseudomonadota</taxon>
        <taxon>Gammaproteobacteria</taxon>
        <taxon>Alteromonadales</taxon>
        <taxon>Pseudoalteromonadaceae</taxon>
        <taxon>Pseudoalteromonas</taxon>
    </lineage>
</organism>
<proteinExistence type="predicted"/>
<comment type="caution">
    <text evidence="7">The sequence shown here is derived from an EMBL/GenBank/DDBJ whole genome shotgun (WGS) entry which is preliminary data.</text>
</comment>
<accession>A0A9W4QZ67</accession>
<keyword evidence="2" id="KW-0378">Hydrolase</keyword>
<evidence type="ECO:0000256" key="2">
    <source>
        <dbReference type="ARBA" id="ARBA00022801"/>
    </source>
</evidence>
<reference evidence="7" key="1">
    <citation type="submission" date="2022-07" db="EMBL/GenBank/DDBJ databases">
        <authorList>
            <person name="Criscuolo A."/>
        </authorList>
    </citation>
    <scope>NUCLEOTIDE SEQUENCE</scope>
    <source>
        <strain evidence="7">CIP103197</strain>
    </source>
</reference>
<evidence type="ECO:0000256" key="4">
    <source>
        <dbReference type="ARBA" id="ARBA00022840"/>
    </source>
</evidence>
<keyword evidence="4" id="KW-0067">ATP-binding</keyword>
<keyword evidence="8" id="KW-1185">Reference proteome</keyword>
<evidence type="ECO:0000313" key="8">
    <source>
        <dbReference type="Proteomes" id="UP001152447"/>
    </source>
</evidence>
<dbReference type="InterPro" id="IPR027417">
    <property type="entry name" value="P-loop_NTPase"/>
</dbReference>
<dbReference type="GO" id="GO:0005829">
    <property type="term" value="C:cytosol"/>
    <property type="evidence" value="ECO:0007669"/>
    <property type="project" value="TreeGrafter"/>
</dbReference>
<evidence type="ECO:0000256" key="5">
    <source>
        <dbReference type="ARBA" id="ARBA00034923"/>
    </source>
</evidence>
<gene>
    <name evidence="7" type="ORF">PSEHALCIP103_02095</name>
</gene>
<sequence length="384" mass="44122">MSKWMVSYEDLIDEQINFLDYKVFESSNQWINGFAGSGKSVLLMHALATIKEREPDARIHVVYFTHSLRQMYRVGMGELRINARGITFGTYIQFERSHQQHYDYIFCDEVQDLTESVLIKMKNSCRKLFISGDPNQSIYDKDPQTGNPVIDVNRLGYVTSSEETKLTTVHRLTASVIKLISSLMPSMGILKAKPNAKKIDVTPRLAKFDNALLEVEYIMEEAFEAISNDKSVVVIFPNHAQILKFASIYCDSKNELPWKKVTNKWGMLNYDLFNEFYHRLKIHVIGNNYGDLVSANRAGKVVLMTYYSVKGLDFDSVFMPFLNAESKIEEEALFMVALSRSKNTLYLTHTDEMHPYLEKISDDCEDISSVVGKADNDDFDDFIF</sequence>
<dbReference type="Pfam" id="PF13245">
    <property type="entry name" value="AAA_19"/>
    <property type="match status" value="1"/>
</dbReference>
<dbReference type="InterPro" id="IPR000212">
    <property type="entry name" value="DNA_helicase_UvrD/REP"/>
</dbReference>
<dbReference type="Gene3D" id="3.40.50.300">
    <property type="entry name" value="P-loop containing nucleotide triphosphate hydrolases"/>
    <property type="match status" value="2"/>
</dbReference>
<dbReference type="GO" id="GO:0043138">
    <property type="term" value="F:3'-5' DNA helicase activity"/>
    <property type="evidence" value="ECO:0007669"/>
    <property type="project" value="TreeGrafter"/>
</dbReference>
<evidence type="ECO:0000313" key="7">
    <source>
        <dbReference type="EMBL" id="CAH9059609.1"/>
    </source>
</evidence>
<evidence type="ECO:0000259" key="6">
    <source>
        <dbReference type="Pfam" id="PF13361"/>
    </source>
</evidence>
<name>A0A9W4QZ67_PSEHA</name>
<protein>
    <recommendedName>
        <fullName evidence="5">DNA 3'-5' helicase II</fullName>
    </recommendedName>
</protein>
<dbReference type="AlphaFoldDB" id="A0A9W4QZ67"/>
<dbReference type="PANTHER" id="PTHR11070:SF2">
    <property type="entry name" value="ATP-DEPENDENT DNA HELICASE SRS2"/>
    <property type="match status" value="1"/>
</dbReference>
<dbReference type="GO" id="GO:0000725">
    <property type="term" value="P:recombinational repair"/>
    <property type="evidence" value="ECO:0007669"/>
    <property type="project" value="TreeGrafter"/>
</dbReference>
<dbReference type="RefSeq" id="WP_262976772.1">
    <property type="nucleotide sequence ID" value="NZ_CAMAPB010000028.1"/>
</dbReference>
<dbReference type="GO" id="GO:0003677">
    <property type="term" value="F:DNA binding"/>
    <property type="evidence" value="ECO:0007669"/>
    <property type="project" value="InterPro"/>
</dbReference>
<dbReference type="SUPFAM" id="SSF52540">
    <property type="entry name" value="P-loop containing nucleoside triphosphate hydrolases"/>
    <property type="match status" value="1"/>
</dbReference>
<keyword evidence="3" id="KW-0347">Helicase</keyword>
<dbReference type="Pfam" id="PF13361">
    <property type="entry name" value="UvrD_C"/>
    <property type="match status" value="1"/>
</dbReference>
<dbReference type="GO" id="GO:0033202">
    <property type="term" value="C:DNA helicase complex"/>
    <property type="evidence" value="ECO:0007669"/>
    <property type="project" value="TreeGrafter"/>
</dbReference>
<feature type="domain" description="UvrD-like helicase C-terminal" evidence="6">
    <location>
        <begin position="294"/>
        <end position="350"/>
    </location>
</feature>
<keyword evidence="1" id="KW-0547">Nucleotide-binding</keyword>
<dbReference type="GO" id="GO:0005524">
    <property type="term" value="F:ATP binding"/>
    <property type="evidence" value="ECO:0007669"/>
    <property type="project" value="InterPro"/>
</dbReference>
<evidence type="ECO:0000256" key="3">
    <source>
        <dbReference type="ARBA" id="ARBA00022806"/>
    </source>
</evidence>
<dbReference type="EMBL" id="CAMAPB010000028">
    <property type="protein sequence ID" value="CAH9059609.1"/>
    <property type="molecule type" value="Genomic_DNA"/>
</dbReference>
<dbReference type="PANTHER" id="PTHR11070">
    <property type="entry name" value="UVRD / RECB / PCRA DNA HELICASE FAMILY MEMBER"/>
    <property type="match status" value="1"/>
</dbReference>
<dbReference type="InterPro" id="IPR014017">
    <property type="entry name" value="DNA_helicase_UvrD-like_C"/>
</dbReference>
<evidence type="ECO:0000256" key="1">
    <source>
        <dbReference type="ARBA" id="ARBA00022741"/>
    </source>
</evidence>
<dbReference type="Proteomes" id="UP001152447">
    <property type="component" value="Unassembled WGS sequence"/>
</dbReference>